<evidence type="ECO:0000313" key="3">
    <source>
        <dbReference type="WBParaSite" id="TCNE_0000700101-mRNA-1"/>
    </source>
</evidence>
<proteinExistence type="predicted"/>
<sequence length="99" mass="11120">MLPFGIPSRREFTHKTFIGKIEACDGTWLVPWYLPQSSSCTISVDAGYLRLLHNIERIAASARNLKQTITQFAEGRSRLDRLSANGEGAETMETCERAM</sequence>
<name>A0A183UET1_TOXCA</name>
<gene>
    <name evidence="1" type="ORF">TCNE_LOCUS7001</name>
</gene>
<organism evidence="2 3">
    <name type="scientific">Toxocara canis</name>
    <name type="common">Canine roundworm</name>
    <dbReference type="NCBI Taxonomy" id="6265"/>
    <lineage>
        <taxon>Eukaryota</taxon>
        <taxon>Metazoa</taxon>
        <taxon>Ecdysozoa</taxon>
        <taxon>Nematoda</taxon>
        <taxon>Chromadorea</taxon>
        <taxon>Rhabditida</taxon>
        <taxon>Spirurina</taxon>
        <taxon>Ascaridomorpha</taxon>
        <taxon>Ascaridoidea</taxon>
        <taxon>Toxocaridae</taxon>
        <taxon>Toxocara</taxon>
    </lineage>
</organism>
<accession>A0A183UET1</accession>
<evidence type="ECO:0000313" key="1">
    <source>
        <dbReference type="EMBL" id="VDM38322.1"/>
    </source>
</evidence>
<protein>
    <submittedName>
        <fullName evidence="3">CACTA en-spm transposon protein</fullName>
    </submittedName>
</protein>
<dbReference type="AlphaFoldDB" id="A0A183UET1"/>
<reference evidence="1 2" key="2">
    <citation type="submission" date="2018-11" db="EMBL/GenBank/DDBJ databases">
        <authorList>
            <consortium name="Pathogen Informatics"/>
        </authorList>
    </citation>
    <scope>NUCLEOTIDE SEQUENCE [LARGE SCALE GENOMIC DNA]</scope>
</reference>
<reference evidence="3" key="1">
    <citation type="submission" date="2016-06" db="UniProtKB">
        <authorList>
            <consortium name="WormBaseParasite"/>
        </authorList>
    </citation>
    <scope>IDENTIFICATION</scope>
</reference>
<dbReference type="EMBL" id="UYWY01019594">
    <property type="protein sequence ID" value="VDM38322.1"/>
    <property type="molecule type" value="Genomic_DNA"/>
</dbReference>
<evidence type="ECO:0000313" key="2">
    <source>
        <dbReference type="Proteomes" id="UP000050794"/>
    </source>
</evidence>
<dbReference type="Proteomes" id="UP000050794">
    <property type="component" value="Unassembled WGS sequence"/>
</dbReference>
<dbReference type="WBParaSite" id="TCNE_0000700101-mRNA-1">
    <property type="protein sequence ID" value="TCNE_0000700101-mRNA-1"/>
    <property type="gene ID" value="TCNE_0000700101"/>
</dbReference>
<keyword evidence="2" id="KW-1185">Reference proteome</keyword>